<evidence type="ECO:0000256" key="4">
    <source>
        <dbReference type="ARBA" id="ARBA00022723"/>
    </source>
</evidence>
<dbReference type="Pfam" id="PF05023">
    <property type="entry name" value="Phytochelatin"/>
    <property type="match status" value="1"/>
</dbReference>
<dbReference type="InterPro" id="IPR040409">
    <property type="entry name" value="PCS-like"/>
</dbReference>
<feature type="signal peptide" evidence="5">
    <location>
        <begin position="1"/>
        <end position="21"/>
    </location>
</feature>
<dbReference type="Proteomes" id="UP001243009">
    <property type="component" value="Unassembled WGS sequence"/>
</dbReference>
<dbReference type="PANTHER" id="PTHR33447:SF20">
    <property type="entry name" value="GLUTATHIONE GAMMA-GLUTAMYLCYSTEINYLTRANSFERASE"/>
    <property type="match status" value="1"/>
</dbReference>
<keyword evidence="4" id="KW-0479">Metal-binding</keyword>
<keyword evidence="8" id="KW-1185">Reference proteome</keyword>
<keyword evidence="5" id="KW-0732">Signal</keyword>
<dbReference type="RefSeq" id="WP_305103271.1">
    <property type="nucleotide sequence ID" value="NZ_JAUTWS010000006.1"/>
</dbReference>
<evidence type="ECO:0000256" key="5">
    <source>
        <dbReference type="SAM" id="SignalP"/>
    </source>
</evidence>
<evidence type="ECO:0000256" key="3">
    <source>
        <dbReference type="ARBA" id="ARBA00022679"/>
    </source>
</evidence>
<protein>
    <recommendedName>
        <fullName evidence="1">glutathione gamma-glutamylcysteinyltransferase</fullName>
        <ecNumber evidence="1">2.3.2.15</ecNumber>
    </recommendedName>
</protein>
<evidence type="ECO:0000259" key="6">
    <source>
        <dbReference type="PROSITE" id="PS51443"/>
    </source>
</evidence>
<sequence>MRGLRPVLLLSALLLATPLRAETLALDTEAGSERLLQAGVGPQGFGLMAHLETEMYLTFCGPAALATALNSLGIRDPSPPEFYPYHRVTQASVFTPKNLAVKSLAQVQGAGMTLEQLLDFAHNLGAEAKALHGDVLTEADLRGLLQRAQADSRQRVIANYSRRAIGQEGEGHFSPIGAFDAASDSVLILDVARYKYPPVWVPVPELLQAMQTVDTDAGKARGLLLLTVP</sequence>
<feature type="domain" description="Peptidase C83" evidence="6">
    <location>
        <begin position="7"/>
        <end position="229"/>
    </location>
</feature>
<evidence type="ECO:0000313" key="7">
    <source>
        <dbReference type="EMBL" id="MDO9708401.1"/>
    </source>
</evidence>
<name>A0ABT9DWX2_9PROT</name>
<dbReference type="InterPro" id="IPR007719">
    <property type="entry name" value="PCS_N"/>
</dbReference>
<evidence type="ECO:0000256" key="1">
    <source>
        <dbReference type="ARBA" id="ARBA00012468"/>
    </source>
</evidence>
<keyword evidence="3" id="KW-0808">Transferase</keyword>
<gene>
    <name evidence="7" type="ORF">Q7A36_08605</name>
</gene>
<dbReference type="InterPro" id="IPR038156">
    <property type="entry name" value="PCS_N_sf"/>
</dbReference>
<accession>A0ABT9DWX2</accession>
<dbReference type="EMBL" id="JAUTWS010000006">
    <property type="protein sequence ID" value="MDO9708401.1"/>
    <property type="molecule type" value="Genomic_DNA"/>
</dbReference>
<organism evidence="7 8">
    <name type="scientific">Paracraurococcus lichenis</name>
    <dbReference type="NCBI Taxonomy" id="3064888"/>
    <lineage>
        <taxon>Bacteria</taxon>
        <taxon>Pseudomonadati</taxon>
        <taxon>Pseudomonadota</taxon>
        <taxon>Alphaproteobacteria</taxon>
        <taxon>Acetobacterales</taxon>
        <taxon>Roseomonadaceae</taxon>
        <taxon>Paracraurococcus</taxon>
    </lineage>
</organism>
<dbReference type="PROSITE" id="PS51443">
    <property type="entry name" value="PCS"/>
    <property type="match status" value="1"/>
</dbReference>
<reference evidence="7 8" key="1">
    <citation type="submission" date="2023-08" db="EMBL/GenBank/DDBJ databases">
        <title>The draft genome sequence of Paracraurococcus sp. LOR1-02.</title>
        <authorList>
            <person name="Kingkaew E."/>
            <person name="Tanasupawat S."/>
        </authorList>
    </citation>
    <scope>NUCLEOTIDE SEQUENCE [LARGE SCALE GENOMIC DNA]</scope>
    <source>
        <strain evidence="7 8">LOR1-02</strain>
    </source>
</reference>
<keyword evidence="2" id="KW-0104">Cadmium</keyword>
<proteinExistence type="predicted"/>
<comment type="caution">
    <text evidence="7">The sequence shown here is derived from an EMBL/GenBank/DDBJ whole genome shotgun (WGS) entry which is preliminary data.</text>
</comment>
<dbReference type="PANTHER" id="PTHR33447">
    <property type="entry name" value="GLUTATHIONE GAMMA-GLUTAMYLCYSTEINYLTRANSFERASE"/>
    <property type="match status" value="1"/>
</dbReference>
<dbReference type="InterPro" id="IPR038765">
    <property type="entry name" value="Papain-like_cys_pep_sf"/>
</dbReference>
<dbReference type="EC" id="2.3.2.15" evidence="1"/>
<dbReference type="Gene3D" id="3.90.70.30">
    <property type="entry name" value="Phytochelatin synthase, N-terminal domain"/>
    <property type="match status" value="1"/>
</dbReference>
<evidence type="ECO:0000256" key="2">
    <source>
        <dbReference type="ARBA" id="ARBA00022539"/>
    </source>
</evidence>
<evidence type="ECO:0000313" key="8">
    <source>
        <dbReference type="Proteomes" id="UP001243009"/>
    </source>
</evidence>
<feature type="chain" id="PRO_5046470382" description="glutathione gamma-glutamylcysteinyltransferase" evidence="5">
    <location>
        <begin position="22"/>
        <end position="229"/>
    </location>
</feature>
<dbReference type="SUPFAM" id="SSF54001">
    <property type="entry name" value="Cysteine proteinases"/>
    <property type="match status" value="1"/>
</dbReference>